<keyword evidence="6" id="KW-1015">Disulfide bond</keyword>
<dbReference type="InterPro" id="IPR000720">
    <property type="entry name" value="PHM/PAL"/>
</dbReference>
<keyword evidence="3" id="KW-0479">Metal-binding</keyword>
<evidence type="ECO:0000256" key="7">
    <source>
        <dbReference type="ARBA" id="ARBA00023180"/>
    </source>
</evidence>
<dbReference type="GO" id="GO:0004598">
    <property type="term" value="F:peptidylamidoglycolate lyase activity"/>
    <property type="evidence" value="ECO:0007669"/>
    <property type="project" value="UniProtKB-EC"/>
</dbReference>
<dbReference type="InterPro" id="IPR011042">
    <property type="entry name" value="6-blade_b-propeller_TolB-like"/>
</dbReference>
<dbReference type="PRINTS" id="PR00790">
    <property type="entry name" value="PAMONOXGNASE"/>
</dbReference>
<reference evidence="11" key="2">
    <citation type="submission" date="2023-06" db="EMBL/GenBank/DDBJ databases">
        <title>Pangenomics reveal diversification of enzyme families and niche specialization in globally abundant SAR202 bacteria.</title>
        <authorList>
            <person name="Saw J.H.W."/>
        </authorList>
    </citation>
    <scope>NUCLEOTIDE SEQUENCE [LARGE SCALE GENOMIC DNA]</scope>
    <source>
        <strain evidence="11">JH1073</strain>
    </source>
</reference>
<dbReference type="InterPro" id="IPR001258">
    <property type="entry name" value="NHL_repeat"/>
</dbReference>
<evidence type="ECO:0000256" key="4">
    <source>
        <dbReference type="ARBA" id="ARBA00022729"/>
    </source>
</evidence>
<evidence type="ECO:0000313" key="11">
    <source>
        <dbReference type="Proteomes" id="UP001219901"/>
    </source>
</evidence>
<comment type="cofactor">
    <cofactor evidence="1">
        <name>Zn(2+)</name>
        <dbReference type="ChEBI" id="CHEBI:29105"/>
    </cofactor>
</comment>
<sequence length="320" mass="34881">MATATSQTKFEPVAGWAKLPMGVTFRGDATSIAVDSKDNVYVFNRGTEPIAVFDVDGNFLRGMGHGEFVRPHGIEIDSDDNLYLVDDDGHFVQKRSNEGEVLFTLGTKGESCEWQSGGMFNRPTDIAIHQTTGELFVSDGYGNSRIHKFDPDGKHITSWGEPGTDPGQFSLPHNVSMMGTDKVIVADRENFRLQVFTTDGEFVEQIHIHHPMSVTQGKGDDAALYVGEMIPPPVQQGVPNLGAMIAVLSPEGEFLQHLGGPLPGEGVDQFTAPHGVSTDSQGSVYAAEVAWTNYFSNPENSGTEEKPLGEVVSLRKWRRV</sequence>
<keyword evidence="8" id="KW-0456">Lyase</keyword>
<reference evidence="10 11" key="1">
    <citation type="submission" date="2019-11" db="EMBL/GenBank/DDBJ databases">
        <authorList>
            <person name="Cho J.-C."/>
        </authorList>
    </citation>
    <scope>NUCLEOTIDE SEQUENCE [LARGE SCALE GENOMIC DNA]</scope>
    <source>
        <strain evidence="10 11">JH1073</strain>
    </source>
</reference>
<keyword evidence="11" id="KW-1185">Reference proteome</keyword>
<dbReference type="Pfam" id="PF01436">
    <property type="entry name" value="NHL"/>
    <property type="match status" value="2"/>
</dbReference>
<dbReference type="EC" id="4.3.2.5" evidence="2"/>
<accession>A0AAJ5ZE07</accession>
<keyword evidence="5" id="KW-0677">Repeat</keyword>
<keyword evidence="10" id="KW-0503">Monooxygenase</keyword>
<evidence type="ECO:0000256" key="2">
    <source>
        <dbReference type="ARBA" id="ARBA00012343"/>
    </source>
</evidence>
<dbReference type="PROSITE" id="PS51125">
    <property type="entry name" value="NHL"/>
    <property type="match status" value="2"/>
</dbReference>
<dbReference type="PANTHER" id="PTHR10680:SF38">
    <property type="entry name" value="BLL1368 PROTEIN"/>
    <property type="match status" value="1"/>
</dbReference>
<evidence type="ECO:0000313" key="10">
    <source>
        <dbReference type="EMBL" id="WFG39190.1"/>
    </source>
</evidence>
<keyword evidence="4" id="KW-0732">Signal</keyword>
<evidence type="ECO:0000256" key="3">
    <source>
        <dbReference type="ARBA" id="ARBA00022723"/>
    </source>
</evidence>
<keyword evidence="10" id="KW-0560">Oxidoreductase</keyword>
<feature type="repeat" description="NHL" evidence="9">
    <location>
        <begin position="160"/>
        <end position="199"/>
    </location>
</feature>
<dbReference type="AlphaFoldDB" id="A0AAJ5ZE07"/>
<dbReference type="GO" id="GO:0016020">
    <property type="term" value="C:membrane"/>
    <property type="evidence" value="ECO:0007669"/>
    <property type="project" value="InterPro"/>
</dbReference>
<dbReference type="Gene3D" id="2.120.10.30">
    <property type="entry name" value="TolB, C-terminal domain"/>
    <property type="match status" value="1"/>
</dbReference>
<feature type="repeat" description="NHL" evidence="9">
    <location>
        <begin position="115"/>
        <end position="152"/>
    </location>
</feature>
<proteinExistence type="predicted"/>
<dbReference type="GO" id="GO:0006518">
    <property type="term" value="P:peptide metabolic process"/>
    <property type="evidence" value="ECO:0007669"/>
    <property type="project" value="InterPro"/>
</dbReference>
<dbReference type="Pfam" id="PF17170">
    <property type="entry name" value="DUF5128"/>
    <property type="match status" value="1"/>
</dbReference>
<protein>
    <recommendedName>
        <fullName evidence="2">peptidylamidoglycolate lyase</fullName>
        <ecNumber evidence="2">4.3.2.5</ecNumber>
    </recommendedName>
</protein>
<dbReference type="EMBL" id="CP046147">
    <property type="protein sequence ID" value="WFG39190.1"/>
    <property type="molecule type" value="Genomic_DNA"/>
</dbReference>
<evidence type="ECO:0000256" key="5">
    <source>
        <dbReference type="ARBA" id="ARBA00022737"/>
    </source>
</evidence>
<name>A0AAJ5ZE07_9CHLR</name>
<dbReference type="GO" id="GO:0046872">
    <property type="term" value="F:metal ion binding"/>
    <property type="evidence" value="ECO:0007669"/>
    <property type="project" value="UniProtKB-KW"/>
</dbReference>
<dbReference type="PANTHER" id="PTHR10680">
    <property type="entry name" value="PEPTIDYL-GLYCINE ALPHA-AMIDATING MONOOXYGENASE"/>
    <property type="match status" value="1"/>
</dbReference>
<evidence type="ECO:0000256" key="6">
    <source>
        <dbReference type="ARBA" id="ARBA00023157"/>
    </source>
</evidence>
<keyword evidence="7" id="KW-0325">Glycoprotein</keyword>
<organism evidence="10 11">
    <name type="scientific">Candidatus Lucifugimonas marina</name>
    <dbReference type="NCBI Taxonomy" id="3038979"/>
    <lineage>
        <taxon>Bacteria</taxon>
        <taxon>Bacillati</taxon>
        <taxon>Chloroflexota</taxon>
        <taxon>Dehalococcoidia</taxon>
        <taxon>SAR202 cluster</taxon>
        <taxon>Candidatus Lucifugimonadales</taxon>
        <taxon>Candidatus Lucifugimonadaceae</taxon>
        <taxon>Candidatus Lucifugimonas</taxon>
    </lineage>
</organism>
<evidence type="ECO:0000256" key="1">
    <source>
        <dbReference type="ARBA" id="ARBA00001947"/>
    </source>
</evidence>
<evidence type="ECO:0000256" key="9">
    <source>
        <dbReference type="PROSITE-ProRule" id="PRU00504"/>
    </source>
</evidence>
<dbReference type="Proteomes" id="UP001219901">
    <property type="component" value="Chromosome"/>
</dbReference>
<dbReference type="RefSeq" id="WP_342822635.1">
    <property type="nucleotide sequence ID" value="NZ_CP046146.1"/>
</dbReference>
<dbReference type="CDD" id="cd14958">
    <property type="entry name" value="NHL_PAL_like"/>
    <property type="match status" value="1"/>
</dbReference>
<gene>
    <name evidence="10" type="ORF">GKO48_06000</name>
</gene>
<dbReference type="GO" id="GO:0004497">
    <property type="term" value="F:monooxygenase activity"/>
    <property type="evidence" value="ECO:0007669"/>
    <property type="project" value="UniProtKB-KW"/>
</dbReference>
<dbReference type="SUPFAM" id="SSF101898">
    <property type="entry name" value="NHL repeat"/>
    <property type="match status" value="1"/>
</dbReference>
<evidence type="ECO:0000256" key="8">
    <source>
        <dbReference type="ARBA" id="ARBA00023239"/>
    </source>
</evidence>